<evidence type="ECO:0000313" key="5">
    <source>
        <dbReference type="Proteomes" id="UP000618319"/>
    </source>
</evidence>
<dbReference type="PANTHER" id="PTHR30273">
    <property type="entry name" value="PERIPLASMIC SIGNAL SENSOR AND SIGMA FACTOR ACTIVATOR FECR-RELATED"/>
    <property type="match status" value="1"/>
</dbReference>
<evidence type="ECO:0000256" key="1">
    <source>
        <dbReference type="SAM" id="Phobius"/>
    </source>
</evidence>
<feature type="transmembrane region" description="Helical" evidence="1">
    <location>
        <begin position="89"/>
        <end position="108"/>
    </location>
</feature>
<dbReference type="Pfam" id="PF04773">
    <property type="entry name" value="FecR"/>
    <property type="match status" value="1"/>
</dbReference>
<dbReference type="InterPro" id="IPR032508">
    <property type="entry name" value="FecR_C"/>
</dbReference>
<accession>A0ABR9T3F3</accession>
<organism evidence="4 5">
    <name type="scientific">Sphingobacterium pedocola</name>
    <dbReference type="NCBI Taxonomy" id="2082722"/>
    <lineage>
        <taxon>Bacteria</taxon>
        <taxon>Pseudomonadati</taxon>
        <taxon>Bacteroidota</taxon>
        <taxon>Sphingobacteriia</taxon>
        <taxon>Sphingobacteriales</taxon>
        <taxon>Sphingobacteriaceae</taxon>
        <taxon>Sphingobacterium</taxon>
    </lineage>
</organism>
<feature type="domain" description="FecR protein" evidence="2">
    <location>
        <begin position="176"/>
        <end position="270"/>
    </location>
</feature>
<evidence type="ECO:0008006" key="6">
    <source>
        <dbReference type="Google" id="ProtNLM"/>
    </source>
</evidence>
<dbReference type="Pfam" id="PF16344">
    <property type="entry name" value="FecR_C"/>
    <property type="match status" value="1"/>
</dbReference>
<dbReference type="RefSeq" id="WP_196937522.1">
    <property type="nucleotide sequence ID" value="NZ_MU158689.1"/>
</dbReference>
<keyword evidence="1" id="KW-1133">Transmembrane helix</keyword>
<protein>
    <recommendedName>
        <fullName evidence="6">Iron dicitrate transport regulator FecR</fullName>
    </recommendedName>
</protein>
<dbReference type="InterPro" id="IPR006860">
    <property type="entry name" value="FecR"/>
</dbReference>
<name>A0ABR9T3F3_9SPHI</name>
<comment type="caution">
    <text evidence="4">The sequence shown here is derived from an EMBL/GenBank/DDBJ whole genome shotgun (WGS) entry which is preliminary data.</text>
</comment>
<dbReference type="Gene3D" id="2.60.120.1440">
    <property type="match status" value="1"/>
</dbReference>
<evidence type="ECO:0000313" key="4">
    <source>
        <dbReference type="EMBL" id="MBE8719815.1"/>
    </source>
</evidence>
<proteinExistence type="predicted"/>
<dbReference type="InterPro" id="IPR012373">
    <property type="entry name" value="Ferrdict_sens_TM"/>
</dbReference>
<dbReference type="Proteomes" id="UP000618319">
    <property type="component" value="Unassembled WGS sequence"/>
</dbReference>
<evidence type="ECO:0000259" key="2">
    <source>
        <dbReference type="Pfam" id="PF04773"/>
    </source>
</evidence>
<keyword evidence="1" id="KW-0472">Membrane</keyword>
<evidence type="ECO:0000259" key="3">
    <source>
        <dbReference type="Pfam" id="PF16344"/>
    </source>
</evidence>
<keyword evidence="5" id="KW-1185">Reference proteome</keyword>
<dbReference type="PIRSF" id="PIRSF018266">
    <property type="entry name" value="FecR"/>
    <property type="match status" value="1"/>
</dbReference>
<feature type="domain" description="Protein FecR C-terminal" evidence="3">
    <location>
        <begin position="318"/>
        <end position="381"/>
    </location>
</feature>
<dbReference type="PANTHER" id="PTHR30273:SF2">
    <property type="entry name" value="PROTEIN FECR"/>
    <property type="match status" value="1"/>
</dbReference>
<gene>
    <name evidence="4" type="ORF">C4F40_03615</name>
</gene>
<sequence>MENQSEIHVLFQKYLSGDYSEKELDTLLVYFQLQVDSTELTLRIQQELDRHIDEAKQPEIEALADAIGARLLQQVNPSRPIRRFPYTRTVAAAVLAITLLGLGTFFFLKKTEKQVVELVSKYGGDVLPGEQRATITLADGTRIALKEDKEGIQVADNRANYADGTGITLQPSSYATLATPNGGSYKITLPDGTVAWLNAASSLRYPTSFTGSRREVDLTGEAYFEVESDPVKPFVVRSEGQEVSVLGTEFNVNTYGGKSLEVTTLIQGRVSVKNTMSQQTQDLTPGQQAVVTGGKTSVQHIDDAVDYAAWKDGYIIRDAASLQDIIPQLERWYDVTFDVKSQPAEKAYMALNREARLSEVLEALALNYNVTFKIEGRRVMVTK</sequence>
<reference evidence="4 5" key="1">
    <citation type="submission" date="2018-02" db="EMBL/GenBank/DDBJ databases">
        <title>Sphingobacterium KA21.</title>
        <authorList>
            <person name="Vasarhelyi B.M."/>
            <person name="Deshmukh S."/>
            <person name="Balint B."/>
            <person name="Kukolya J."/>
        </authorList>
    </citation>
    <scope>NUCLEOTIDE SEQUENCE [LARGE SCALE GENOMIC DNA]</scope>
    <source>
        <strain evidence="4 5">Ka21</strain>
    </source>
</reference>
<dbReference type="EMBL" id="PSKQ01000017">
    <property type="protein sequence ID" value="MBE8719815.1"/>
    <property type="molecule type" value="Genomic_DNA"/>
</dbReference>
<dbReference type="Gene3D" id="3.55.50.30">
    <property type="match status" value="1"/>
</dbReference>
<keyword evidence="1" id="KW-0812">Transmembrane</keyword>